<organism evidence="2 3">
    <name type="scientific">Ornithinimicrobium ciconiae</name>
    <dbReference type="NCBI Taxonomy" id="2594265"/>
    <lineage>
        <taxon>Bacteria</taxon>
        <taxon>Bacillati</taxon>
        <taxon>Actinomycetota</taxon>
        <taxon>Actinomycetes</taxon>
        <taxon>Micrococcales</taxon>
        <taxon>Ornithinimicrobiaceae</taxon>
        <taxon>Ornithinimicrobium</taxon>
    </lineage>
</organism>
<evidence type="ECO:0000313" key="2">
    <source>
        <dbReference type="EMBL" id="QDO88561.1"/>
    </source>
</evidence>
<dbReference type="InterPro" id="IPR009061">
    <property type="entry name" value="DNA-bd_dom_put_sf"/>
</dbReference>
<dbReference type="OrthoDB" id="3789406at2"/>
<dbReference type="GO" id="GO:0003677">
    <property type="term" value="F:DNA binding"/>
    <property type="evidence" value="ECO:0007669"/>
    <property type="project" value="InterPro"/>
</dbReference>
<feature type="domain" description="Helix-turn-helix" evidence="1">
    <location>
        <begin position="11"/>
        <end position="60"/>
    </location>
</feature>
<dbReference type="EMBL" id="CP041616">
    <property type="protein sequence ID" value="QDO88561.1"/>
    <property type="molecule type" value="Genomic_DNA"/>
</dbReference>
<dbReference type="RefSeq" id="WP_143783239.1">
    <property type="nucleotide sequence ID" value="NZ_CP041616.1"/>
</dbReference>
<dbReference type="Gene3D" id="1.10.1660.10">
    <property type="match status" value="1"/>
</dbReference>
<dbReference type="AlphaFoldDB" id="A0A516GAK7"/>
<gene>
    <name evidence="2" type="ORF">FNH13_09605</name>
</gene>
<sequence length="69" mass="7566">MAATITTRKLVSLTEAADILAVSTKTVRRYIADGHLDAVRLGRKTLRIKLDSIERFIDARPVGGCRRAG</sequence>
<dbReference type="NCBIfam" id="TIGR01764">
    <property type="entry name" value="excise"/>
    <property type="match status" value="1"/>
</dbReference>
<keyword evidence="3" id="KW-1185">Reference proteome</keyword>
<name>A0A516GAK7_9MICO</name>
<dbReference type="KEGG" id="orz:FNH13_09605"/>
<proteinExistence type="predicted"/>
<protein>
    <submittedName>
        <fullName evidence="2">Helix-turn-helix domain-containing protein</fullName>
    </submittedName>
</protein>
<evidence type="ECO:0000259" key="1">
    <source>
        <dbReference type="Pfam" id="PF12728"/>
    </source>
</evidence>
<dbReference type="Pfam" id="PF12728">
    <property type="entry name" value="HTH_17"/>
    <property type="match status" value="1"/>
</dbReference>
<evidence type="ECO:0000313" key="3">
    <source>
        <dbReference type="Proteomes" id="UP000315395"/>
    </source>
</evidence>
<accession>A0A516GAK7</accession>
<dbReference type="Proteomes" id="UP000315395">
    <property type="component" value="Chromosome"/>
</dbReference>
<dbReference type="InterPro" id="IPR041657">
    <property type="entry name" value="HTH_17"/>
</dbReference>
<reference evidence="2 3" key="1">
    <citation type="submission" date="2019-07" db="EMBL/GenBank/DDBJ databases">
        <title>complete genome sequencing of Ornithinimicrobium sp. H23M54.</title>
        <authorList>
            <person name="Bae J.-W."/>
            <person name="Lee S.-Y."/>
        </authorList>
    </citation>
    <scope>NUCLEOTIDE SEQUENCE [LARGE SCALE GENOMIC DNA]</scope>
    <source>
        <strain evidence="2 3">H23M54</strain>
    </source>
</reference>
<dbReference type="InterPro" id="IPR010093">
    <property type="entry name" value="SinI_DNA-bd"/>
</dbReference>
<dbReference type="SUPFAM" id="SSF46955">
    <property type="entry name" value="Putative DNA-binding domain"/>
    <property type="match status" value="1"/>
</dbReference>